<dbReference type="eggNOG" id="COG0277">
    <property type="taxonomic scope" value="Bacteria"/>
</dbReference>
<gene>
    <name evidence="4" type="ordered locus">Hbal_1518</name>
</gene>
<dbReference type="RefSeq" id="WP_015827357.1">
    <property type="nucleotide sequence ID" value="NC_012982.1"/>
</dbReference>
<dbReference type="HOGENOM" id="CLU_507964_0_0_5"/>
<keyword evidence="1" id="KW-0285">Flavoprotein</keyword>
<dbReference type="PANTHER" id="PTHR11748">
    <property type="entry name" value="D-LACTATE DEHYDROGENASE"/>
    <property type="match status" value="1"/>
</dbReference>
<dbReference type="GO" id="GO:0071949">
    <property type="term" value="F:FAD binding"/>
    <property type="evidence" value="ECO:0007669"/>
    <property type="project" value="InterPro"/>
</dbReference>
<feature type="domain" description="FAD-binding PCMH-type" evidence="3">
    <location>
        <begin position="48"/>
        <end position="236"/>
    </location>
</feature>
<dbReference type="InterPro" id="IPR016166">
    <property type="entry name" value="FAD-bd_PCMH"/>
</dbReference>
<dbReference type="EMBL" id="CP001678">
    <property type="protein sequence ID" value="ACT59207.1"/>
    <property type="molecule type" value="Genomic_DNA"/>
</dbReference>
<dbReference type="InterPro" id="IPR016164">
    <property type="entry name" value="FAD-linked_Oxase-like_C"/>
</dbReference>
<dbReference type="PANTHER" id="PTHR11748:SF118">
    <property type="entry name" value="ALKYLDIHYDROXYACETONEPHOSPHATE SYNTHASE (PRECURSOR)"/>
    <property type="match status" value="1"/>
</dbReference>
<name>C6XJB2_HIRBI</name>
<proteinExistence type="predicted"/>
<dbReference type="PROSITE" id="PS51387">
    <property type="entry name" value="FAD_PCMH"/>
    <property type="match status" value="1"/>
</dbReference>
<dbReference type="AlphaFoldDB" id="C6XJB2"/>
<dbReference type="Proteomes" id="UP000002745">
    <property type="component" value="Chromosome"/>
</dbReference>
<protein>
    <submittedName>
        <fullName evidence="4">FAD linked oxidase domain protein</fullName>
    </submittedName>
</protein>
<keyword evidence="2" id="KW-0274">FAD</keyword>
<dbReference type="STRING" id="582402.Hbal_1518"/>
<evidence type="ECO:0000256" key="2">
    <source>
        <dbReference type="ARBA" id="ARBA00022827"/>
    </source>
</evidence>
<accession>C6XJB2</accession>
<dbReference type="GO" id="GO:0008720">
    <property type="term" value="F:D-lactate dehydrogenase (NAD+) activity"/>
    <property type="evidence" value="ECO:0007669"/>
    <property type="project" value="TreeGrafter"/>
</dbReference>
<dbReference type="InterPro" id="IPR016169">
    <property type="entry name" value="FAD-bd_PCMH_sub2"/>
</dbReference>
<dbReference type="SUPFAM" id="SSF55103">
    <property type="entry name" value="FAD-linked oxidases, C-terminal domain"/>
    <property type="match status" value="1"/>
</dbReference>
<evidence type="ECO:0000256" key="1">
    <source>
        <dbReference type="ARBA" id="ARBA00022630"/>
    </source>
</evidence>
<dbReference type="SUPFAM" id="SSF56176">
    <property type="entry name" value="FAD-binding/transporter-associated domain-like"/>
    <property type="match status" value="1"/>
</dbReference>
<keyword evidence="5" id="KW-1185">Reference proteome</keyword>
<organism evidence="4 5">
    <name type="scientific">Hirschia baltica (strain ATCC 49814 / DSM 5838 / IFAM 1418)</name>
    <dbReference type="NCBI Taxonomy" id="582402"/>
    <lineage>
        <taxon>Bacteria</taxon>
        <taxon>Pseudomonadati</taxon>
        <taxon>Pseudomonadota</taxon>
        <taxon>Alphaproteobacteria</taxon>
        <taxon>Hyphomonadales</taxon>
        <taxon>Hyphomonadaceae</taxon>
        <taxon>Hirschia</taxon>
    </lineage>
</organism>
<dbReference type="Gene3D" id="3.30.465.10">
    <property type="match status" value="1"/>
</dbReference>
<evidence type="ECO:0000313" key="4">
    <source>
        <dbReference type="EMBL" id="ACT59207.1"/>
    </source>
</evidence>
<dbReference type="GO" id="GO:1903457">
    <property type="term" value="P:lactate catabolic process"/>
    <property type="evidence" value="ECO:0007669"/>
    <property type="project" value="TreeGrafter"/>
</dbReference>
<evidence type="ECO:0000313" key="5">
    <source>
        <dbReference type="Proteomes" id="UP000002745"/>
    </source>
</evidence>
<sequence>MTNIKTETIQQTHLSETMMQDLIAVLGENGLLTDDASCTLNSSDLLNQSGQCSAVIRPANKEELSNAVSILSKANIAMAPRGGGLTYVNGYTMPKNGFVSVDLARMDRILEINERDLYITVEPGATWRQIYLALKPKGLRLPFFGTFSGRGATVGGGLSNGALFLGTARYGSAAEIVLGMQIVTSDGCLLRTGQLAVKNAKSPFFRTFGPDMTGVFVHDAGALGIKAQATLRMIREPAVTEYLSFGFKDRAAAVEALSEIGRSEVAEEAYVMDPDKTKAALSADTDLVRDAKMLAKVVQQEKNIFRGIKAGTKLAISGRNIVEDGCFSMHLVLSGRSRHAVVQDMEIARKIAATLNGEELPDSVPRAGRADLFPPLDSVLGPNADRWIALNAKIAHSEAPSLVDAVEACIDKNMNAFNQHGVVVSRLLTVISNHAFSYEPVFNWQDSWLPMHHEKLSPDAKKKLTEPKPNPKARELVMNVRQEIIDIFRDFGAASNQIGRTYPYAEVLHPEPLKLLLDIKGSVDPQNIMNPGALGIK</sequence>
<evidence type="ECO:0000259" key="3">
    <source>
        <dbReference type="PROSITE" id="PS51387"/>
    </source>
</evidence>
<dbReference type="OrthoDB" id="9811557at2"/>
<dbReference type="InterPro" id="IPR036318">
    <property type="entry name" value="FAD-bd_PCMH-like_sf"/>
</dbReference>
<reference evidence="5" key="1">
    <citation type="journal article" date="2011" name="J. Bacteriol.">
        <title>Genome sequences of eight morphologically diverse alphaproteobacteria.</title>
        <authorList>
            <consortium name="US DOE Joint Genome Institute"/>
            <person name="Brown P.J."/>
            <person name="Kysela D.T."/>
            <person name="Buechlein A."/>
            <person name="Hemmerich C."/>
            <person name="Brun Y.V."/>
        </authorList>
    </citation>
    <scope>NUCLEOTIDE SEQUENCE [LARGE SCALE GENOMIC DNA]</scope>
    <source>
        <strain evidence="5">ATCC 49814 / DSM 5838 / IFAM 1418</strain>
    </source>
</reference>
<dbReference type="KEGG" id="hba:Hbal_1518"/>
<dbReference type="GO" id="GO:0004458">
    <property type="term" value="F:D-lactate dehydrogenase (cytochrome) activity"/>
    <property type="evidence" value="ECO:0007669"/>
    <property type="project" value="TreeGrafter"/>
</dbReference>
<dbReference type="InterPro" id="IPR006094">
    <property type="entry name" value="Oxid_FAD_bind_N"/>
</dbReference>
<dbReference type="Pfam" id="PF01565">
    <property type="entry name" value="FAD_binding_4"/>
    <property type="match status" value="1"/>
</dbReference>